<dbReference type="Proteomes" id="UP001500191">
    <property type="component" value="Unassembled WGS sequence"/>
</dbReference>
<organism evidence="1 2">
    <name type="scientific">Deinococcus depolymerans</name>
    <dbReference type="NCBI Taxonomy" id="392408"/>
    <lineage>
        <taxon>Bacteria</taxon>
        <taxon>Thermotogati</taxon>
        <taxon>Deinococcota</taxon>
        <taxon>Deinococci</taxon>
        <taxon>Deinococcales</taxon>
        <taxon>Deinococcaceae</taxon>
        <taxon>Deinococcus</taxon>
    </lineage>
</organism>
<dbReference type="RefSeq" id="WP_343756969.1">
    <property type="nucleotide sequence ID" value="NZ_BAAADB010000008.1"/>
</dbReference>
<sequence length="64" mass="7024">MSLLTLLGFLLLLQVITGLSLGVWFAYLALRGPRHSLNADRQLRYYQRPADHGQATGAPAQASD</sequence>
<comment type="caution">
    <text evidence="1">The sequence shown here is derived from an EMBL/GenBank/DDBJ whole genome shotgun (WGS) entry which is preliminary data.</text>
</comment>
<reference evidence="2" key="1">
    <citation type="journal article" date="2019" name="Int. J. Syst. Evol. Microbiol.">
        <title>The Global Catalogue of Microorganisms (GCM) 10K type strain sequencing project: providing services to taxonomists for standard genome sequencing and annotation.</title>
        <authorList>
            <consortium name="The Broad Institute Genomics Platform"/>
            <consortium name="The Broad Institute Genome Sequencing Center for Infectious Disease"/>
            <person name="Wu L."/>
            <person name="Ma J."/>
        </authorList>
    </citation>
    <scope>NUCLEOTIDE SEQUENCE [LARGE SCALE GENOMIC DNA]</scope>
    <source>
        <strain evidence="2">JCM 14368</strain>
    </source>
</reference>
<accession>A0ABP3LQP8</accession>
<evidence type="ECO:0000313" key="1">
    <source>
        <dbReference type="EMBL" id="GAA0505083.1"/>
    </source>
</evidence>
<name>A0ABP3LQP8_9DEIO</name>
<gene>
    <name evidence="1" type="ORF">GCM10008937_11110</name>
</gene>
<evidence type="ECO:0000313" key="2">
    <source>
        <dbReference type="Proteomes" id="UP001500191"/>
    </source>
</evidence>
<dbReference type="EMBL" id="BAAADB010000008">
    <property type="protein sequence ID" value="GAA0505083.1"/>
    <property type="molecule type" value="Genomic_DNA"/>
</dbReference>
<proteinExistence type="predicted"/>
<protein>
    <submittedName>
        <fullName evidence="1">Uncharacterized protein</fullName>
    </submittedName>
</protein>
<keyword evidence="2" id="KW-1185">Reference proteome</keyword>